<evidence type="ECO:0000313" key="1">
    <source>
        <dbReference type="EMBL" id="GFY07368.1"/>
    </source>
</evidence>
<keyword evidence="2" id="KW-1185">Reference proteome</keyword>
<comment type="caution">
    <text evidence="1">The sequence shown here is derived from an EMBL/GenBank/DDBJ whole genome shotgun (WGS) entry which is preliminary data.</text>
</comment>
<name>A0A8X6SI24_TRICX</name>
<dbReference type="EMBL" id="BMAU01021272">
    <property type="protein sequence ID" value="GFY07368.1"/>
    <property type="molecule type" value="Genomic_DNA"/>
</dbReference>
<evidence type="ECO:0000313" key="2">
    <source>
        <dbReference type="Proteomes" id="UP000887159"/>
    </source>
</evidence>
<dbReference type="AlphaFoldDB" id="A0A8X6SI24"/>
<dbReference type="Proteomes" id="UP000887159">
    <property type="component" value="Unassembled WGS sequence"/>
</dbReference>
<protein>
    <submittedName>
        <fullName evidence="1">Uncharacterized protein</fullName>
    </submittedName>
</protein>
<reference evidence="1" key="1">
    <citation type="submission" date="2020-08" db="EMBL/GenBank/DDBJ databases">
        <title>Multicomponent nature underlies the extraordinary mechanical properties of spider dragline silk.</title>
        <authorList>
            <person name="Kono N."/>
            <person name="Nakamura H."/>
            <person name="Mori M."/>
            <person name="Yoshida Y."/>
            <person name="Ohtoshi R."/>
            <person name="Malay A.D."/>
            <person name="Moran D.A.P."/>
            <person name="Tomita M."/>
            <person name="Numata K."/>
            <person name="Arakawa K."/>
        </authorList>
    </citation>
    <scope>NUCLEOTIDE SEQUENCE</scope>
</reference>
<sequence>MGRGFGKITNLQMVFTFKPGIMSIEDMPRPGRTSTGRNDENIAKIKLAIHGDRQKTIDQISEETNVPWCAFMTMHQPTQL</sequence>
<accession>A0A8X6SI24</accession>
<organism evidence="1 2">
    <name type="scientific">Trichonephila clavipes</name>
    <name type="common">Golden silk orbweaver</name>
    <name type="synonym">Nephila clavipes</name>
    <dbReference type="NCBI Taxonomy" id="2585209"/>
    <lineage>
        <taxon>Eukaryota</taxon>
        <taxon>Metazoa</taxon>
        <taxon>Ecdysozoa</taxon>
        <taxon>Arthropoda</taxon>
        <taxon>Chelicerata</taxon>
        <taxon>Arachnida</taxon>
        <taxon>Araneae</taxon>
        <taxon>Araneomorphae</taxon>
        <taxon>Entelegynae</taxon>
        <taxon>Araneoidea</taxon>
        <taxon>Nephilidae</taxon>
        <taxon>Trichonephila</taxon>
    </lineage>
</organism>
<proteinExistence type="predicted"/>
<gene>
    <name evidence="1" type="ORF">TNCV_5085531</name>
</gene>